<dbReference type="SUPFAM" id="SSF103473">
    <property type="entry name" value="MFS general substrate transporter"/>
    <property type="match status" value="1"/>
</dbReference>
<organism evidence="6 7">
    <name type="scientific">Candidatus Marinarcus aquaticus</name>
    <dbReference type="NCBI Taxonomy" id="2044504"/>
    <lineage>
        <taxon>Bacteria</taxon>
        <taxon>Pseudomonadati</taxon>
        <taxon>Campylobacterota</taxon>
        <taxon>Epsilonproteobacteria</taxon>
        <taxon>Campylobacterales</taxon>
        <taxon>Arcobacteraceae</taxon>
        <taxon>Candidatus Marinarcus</taxon>
    </lineage>
</organism>
<evidence type="ECO:0000313" key="6">
    <source>
        <dbReference type="EMBL" id="RXJ58184.1"/>
    </source>
</evidence>
<evidence type="ECO:0000259" key="5">
    <source>
        <dbReference type="PROSITE" id="PS50850"/>
    </source>
</evidence>
<feature type="transmembrane region" description="Helical" evidence="4">
    <location>
        <begin position="363"/>
        <end position="384"/>
    </location>
</feature>
<dbReference type="OrthoDB" id="9797953at2"/>
<dbReference type="PROSITE" id="PS50850">
    <property type="entry name" value="MFS"/>
    <property type="match status" value="1"/>
</dbReference>
<dbReference type="Proteomes" id="UP000290657">
    <property type="component" value="Unassembled WGS sequence"/>
</dbReference>
<dbReference type="PANTHER" id="PTHR23537">
    <property type="match status" value="1"/>
</dbReference>
<feature type="transmembrane region" description="Helical" evidence="4">
    <location>
        <begin position="160"/>
        <end position="180"/>
    </location>
</feature>
<gene>
    <name evidence="6" type="ORF">CRV04_06660</name>
</gene>
<dbReference type="InterPro" id="IPR020846">
    <property type="entry name" value="MFS_dom"/>
</dbReference>
<feature type="transmembrane region" description="Helical" evidence="4">
    <location>
        <begin position="248"/>
        <end position="267"/>
    </location>
</feature>
<evidence type="ECO:0000256" key="2">
    <source>
        <dbReference type="ARBA" id="ARBA00022989"/>
    </source>
</evidence>
<dbReference type="InterPro" id="IPR010645">
    <property type="entry name" value="MFS_4"/>
</dbReference>
<evidence type="ECO:0000256" key="1">
    <source>
        <dbReference type="ARBA" id="ARBA00022692"/>
    </source>
</evidence>
<feature type="domain" description="Major facilitator superfamily (MFS) profile" evidence="5">
    <location>
        <begin position="6"/>
        <end position="389"/>
    </location>
</feature>
<protein>
    <recommendedName>
        <fullName evidence="5">Major facilitator superfamily (MFS) profile domain-containing protein</fullName>
    </recommendedName>
</protein>
<feature type="transmembrane region" description="Helical" evidence="4">
    <location>
        <begin position="215"/>
        <end position="236"/>
    </location>
</feature>
<evidence type="ECO:0000256" key="3">
    <source>
        <dbReference type="ARBA" id="ARBA00023136"/>
    </source>
</evidence>
<evidence type="ECO:0000313" key="7">
    <source>
        <dbReference type="Proteomes" id="UP000290657"/>
    </source>
</evidence>
<keyword evidence="2 4" id="KW-1133">Transmembrane helix</keyword>
<dbReference type="PANTHER" id="PTHR23537:SF1">
    <property type="entry name" value="SUGAR TRANSPORTER"/>
    <property type="match status" value="1"/>
</dbReference>
<keyword evidence="7" id="KW-1185">Reference proteome</keyword>
<feature type="transmembrane region" description="Helical" evidence="4">
    <location>
        <begin position="334"/>
        <end position="357"/>
    </location>
</feature>
<dbReference type="GO" id="GO:0005886">
    <property type="term" value="C:plasma membrane"/>
    <property type="evidence" value="ECO:0007669"/>
    <property type="project" value="TreeGrafter"/>
</dbReference>
<dbReference type="PROSITE" id="PS51257">
    <property type="entry name" value="PROKAR_LIPOPROTEIN"/>
    <property type="match status" value="1"/>
</dbReference>
<accession>A0A4Q0XRG4</accession>
<dbReference type="Gene3D" id="1.20.1250.20">
    <property type="entry name" value="MFS general substrate transporter like domains"/>
    <property type="match status" value="2"/>
</dbReference>
<dbReference type="Pfam" id="PF06779">
    <property type="entry name" value="MFS_4"/>
    <property type="match status" value="1"/>
</dbReference>
<dbReference type="InterPro" id="IPR036259">
    <property type="entry name" value="MFS_trans_sf"/>
</dbReference>
<feature type="transmembrane region" description="Helical" evidence="4">
    <location>
        <begin position="43"/>
        <end position="66"/>
    </location>
</feature>
<feature type="transmembrane region" description="Helical" evidence="4">
    <location>
        <begin position="98"/>
        <end position="120"/>
    </location>
</feature>
<dbReference type="AlphaFoldDB" id="A0A4Q0XRG4"/>
<sequence length="395" mass="44152">MQPYRTILLTSLLILFACLGLGRFGFGMVLPNLEHSLNISTTLSGFISTSNFVGYFIGIFAVSYLYKRFQTSNLIASMLLLQAVSMFCMTLFDDYKMVAFFYALSGLSSAIPNISIMVYITHMIPQEKRGKALGFIITGFGYAIIFSGFYVPFIEQHIKINAWSVSWNSFALLTLLIALLSKFTLVQPDTHQHDEEEPFNIKKTLLTSSFWKITWLYSVFGLTYVVYITYFVYAVMDKYRVSIHDGGTFWALLGFTSLISTPILGALADRVGSYKTLILIYVTLSCSHMVLAFDMPYGTVILSAMLFGFTAWSIPPLITLLTSIHFGKHKTAQVFSMVTMIFAIGQAIAPFIAGYMFDLNGSFDMVFLVCMLLCFSAALGAFIFSKEKPATHSAI</sequence>
<feature type="transmembrane region" description="Helical" evidence="4">
    <location>
        <begin position="274"/>
        <end position="293"/>
    </location>
</feature>
<feature type="transmembrane region" description="Helical" evidence="4">
    <location>
        <begin position="132"/>
        <end position="154"/>
    </location>
</feature>
<reference evidence="6 7" key="1">
    <citation type="submission" date="2017-10" db="EMBL/GenBank/DDBJ databases">
        <title>Genomics of the genus Arcobacter.</title>
        <authorList>
            <person name="Perez-Cataluna A."/>
            <person name="Figueras M.J."/>
        </authorList>
    </citation>
    <scope>NUCLEOTIDE SEQUENCE [LARGE SCALE GENOMIC DNA]</scope>
    <source>
        <strain evidence="6 7">CECT 8987</strain>
    </source>
</reference>
<dbReference type="EMBL" id="PDKN01000003">
    <property type="protein sequence ID" value="RXJ58184.1"/>
    <property type="molecule type" value="Genomic_DNA"/>
</dbReference>
<name>A0A4Q0XRG4_9BACT</name>
<dbReference type="RefSeq" id="WP_128996047.1">
    <property type="nucleotide sequence ID" value="NZ_PDKN01000003.1"/>
</dbReference>
<keyword evidence="1 4" id="KW-0812">Transmembrane</keyword>
<dbReference type="GO" id="GO:0022857">
    <property type="term" value="F:transmembrane transporter activity"/>
    <property type="evidence" value="ECO:0007669"/>
    <property type="project" value="InterPro"/>
</dbReference>
<feature type="transmembrane region" description="Helical" evidence="4">
    <location>
        <begin position="73"/>
        <end position="92"/>
    </location>
</feature>
<evidence type="ECO:0000256" key="4">
    <source>
        <dbReference type="SAM" id="Phobius"/>
    </source>
</evidence>
<feature type="transmembrane region" description="Helical" evidence="4">
    <location>
        <begin position="299"/>
        <end position="322"/>
    </location>
</feature>
<keyword evidence="3 4" id="KW-0472">Membrane</keyword>
<comment type="caution">
    <text evidence="6">The sequence shown here is derived from an EMBL/GenBank/DDBJ whole genome shotgun (WGS) entry which is preliminary data.</text>
</comment>
<proteinExistence type="predicted"/>